<evidence type="ECO:0000256" key="6">
    <source>
        <dbReference type="PIRSR" id="PIRSR601019-2"/>
    </source>
</evidence>
<feature type="binding site" evidence="5">
    <location>
        <begin position="296"/>
        <end position="302"/>
    </location>
    <ligand>
        <name>GTP</name>
        <dbReference type="ChEBI" id="CHEBI:37565"/>
    </ligand>
</feature>
<evidence type="ECO:0000313" key="9">
    <source>
        <dbReference type="Proteomes" id="UP000076532"/>
    </source>
</evidence>
<name>A0A166G5Q8_9AGAM</name>
<evidence type="ECO:0000256" key="5">
    <source>
        <dbReference type="PIRSR" id="PIRSR601019-1"/>
    </source>
</evidence>
<protein>
    <submittedName>
        <fullName evidence="8">G-alpha-domain-containing protein</fullName>
    </submittedName>
</protein>
<sequence>MHREYTSPTFDPLSEALKPPPNESPQAAEVRIAKEDEAKRVSLAIDESLKAEKQILKKKRVVNLLLLGQSESGKSTTLRHFQRLYTPSAFREERVLWRAVIQLNLVRSIRTITDALSGIRGPPVDSGGDESDDDAPGLPSEIEVLRMRLLPLRHIESLLVAKLVPPNEEEATHLGSSFKGKSVAGSIGSGSSDRSGGREQEVFVRGAGWKGVLARGVGRIHGRPMSAGTTGLETNDEPQEVLNSCRRDIMTLWHDPTVRDMLRRRKIRLEEFPGFFLDDLERVTALKYMPNDDDVLKARLKTVGVSEYRFQMEAAAGRQSGTEWRIVDVGGSRSQRATWVPYFDEVDAIIFMAPISGFDQVLAEDRSVNRLEDSVLLWKSVCSNKLLQNVDVVLFLNKCDILEKKLNAGVRLAKYVRSYGDRPNDMDNASKYFRTKFSAIHREYSPLPRKFYGWCTSVTDTTSTAGILASVRDMVIRQNLKQSKLL</sequence>
<dbReference type="CDD" id="cd00066">
    <property type="entry name" value="G-alpha"/>
    <property type="match status" value="1"/>
</dbReference>
<feature type="region of interest" description="Disordered" evidence="7">
    <location>
        <begin position="118"/>
        <end position="138"/>
    </location>
</feature>
<dbReference type="InterPro" id="IPR001019">
    <property type="entry name" value="Gprotein_alpha_su"/>
</dbReference>
<evidence type="ECO:0000256" key="3">
    <source>
        <dbReference type="ARBA" id="ARBA00023134"/>
    </source>
</evidence>
<gene>
    <name evidence="8" type="ORF">FIBSPDRAFT_911962</name>
</gene>
<keyword evidence="3 5" id="KW-0342">GTP-binding</keyword>
<feature type="region of interest" description="Disordered" evidence="7">
    <location>
        <begin position="171"/>
        <end position="200"/>
    </location>
</feature>
<dbReference type="AlphaFoldDB" id="A0A166G5Q8"/>
<dbReference type="PANTHER" id="PTHR10218">
    <property type="entry name" value="GTP-BINDING PROTEIN ALPHA SUBUNIT"/>
    <property type="match status" value="1"/>
</dbReference>
<dbReference type="SUPFAM" id="SSF47895">
    <property type="entry name" value="Transducin (alpha subunit), insertion domain"/>
    <property type="match status" value="1"/>
</dbReference>
<dbReference type="Proteomes" id="UP000076532">
    <property type="component" value="Unassembled WGS sequence"/>
</dbReference>
<dbReference type="InterPro" id="IPR011025">
    <property type="entry name" value="GproteinA_insert"/>
</dbReference>
<evidence type="ECO:0000256" key="7">
    <source>
        <dbReference type="SAM" id="MobiDB-lite"/>
    </source>
</evidence>
<evidence type="ECO:0000256" key="1">
    <source>
        <dbReference type="ARBA" id="ARBA00022723"/>
    </source>
</evidence>
<dbReference type="GO" id="GO:0001664">
    <property type="term" value="F:G protein-coupled receptor binding"/>
    <property type="evidence" value="ECO:0007669"/>
    <property type="project" value="TreeGrafter"/>
</dbReference>
<dbReference type="PRINTS" id="PR00318">
    <property type="entry name" value="GPROTEINA"/>
</dbReference>
<feature type="binding site" evidence="5">
    <location>
        <begin position="397"/>
        <end position="400"/>
    </location>
    <ligand>
        <name>GTP</name>
        <dbReference type="ChEBI" id="CHEBI:37565"/>
    </ligand>
</feature>
<dbReference type="GO" id="GO:0007188">
    <property type="term" value="P:adenylate cyclase-modulating G protein-coupled receptor signaling pathway"/>
    <property type="evidence" value="ECO:0007669"/>
    <property type="project" value="TreeGrafter"/>
</dbReference>
<keyword evidence="4" id="KW-0807">Transducer</keyword>
<dbReference type="GO" id="GO:0003924">
    <property type="term" value="F:GTPase activity"/>
    <property type="evidence" value="ECO:0007669"/>
    <property type="project" value="InterPro"/>
</dbReference>
<dbReference type="SMART" id="SM00275">
    <property type="entry name" value="G_alpha"/>
    <property type="match status" value="1"/>
</dbReference>
<feature type="compositionally biased region" description="Low complexity" evidence="7">
    <location>
        <begin position="185"/>
        <end position="194"/>
    </location>
</feature>
<evidence type="ECO:0000256" key="2">
    <source>
        <dbReference type="ARBA" id="ARBA00022741"/>
    </source>
</evidence>
<reference evidence="8 9" key="1">
    <citation type="journal article" date="2016" name="Mol. Biol. Evol.">
        <title>Comparative Genomics of Early-Diverging Mushroom-Forming Fungi Provides Insights into the Origins of Lignocellulose Decay Capabilities.</title>
        <authorList>
            <person name="Nagy L.G."/>
            <person name="Riley R."/>
            <person name="Tritt A."/>
            <person name="Adam C."/>
            <person name="Daum C."/>
            <person name="Floudas D."/>
            <person name="Sun H."/>
            <person name="Yadav J.S."/>
            <person name="Pangilinan J."/>
            <person name="Larsson K.H."/>
            <person name="Matsuura K."/>
            <person name="Barry K."/>
            <person name="Labutti K."/>
            <person name="Kuo R."/>
            <person name="Ohm R.A."/>
            <person name="Bhattacharya S.S."/>
            <person name="Shirouzu T."/>
            <person name="Yoshinaga Y."/>
            <person name="Martin F.M."/>
            <person name="Grigoriev I.V."/>
            <person name="Hibbett D.S."/>
        </authorList>
    </citation>
    <scope>NUCLEOTIDE SEQUENCE [LARGE SCALE GENOMIC DNA]</scope>
    <source>
        <strain evidence="8 9">CBS 109695</strain>
    </source>
</reference>
<evidence type="ECO:0000313" key="8">
    <source>
        <dbReference type="EMBL" id="KZP17496.1"/>
    </source>
</evidence>
<dbReference type="GO" id="GO:0005834">
    <property type="term" value="C:heterotrimeric G-protein complex"/>
    <property type="evidence" value="ECO:0007669"/>
    <property type="project" value="TreeGrafter"/>
</dbReference>
<dbReference type="InterPro" id="IPR027417">
    <property type="entry name" value="P-loop_NTPase"/>
</dbReference>
<dbReference type="Pfam" id="PF00503">
    <property type="entry name" value="G-alpha"/>
    <property type="match status" value="1"/>
</dbReference>
<dbReference type="PANTHER" id="PTHR10218:SF360">
    <property type="entry name" value="GUANINE NUCLEOTIDE-BINDING PROTEIN SUBUNIT ALPHA HOMOLOG"/>
    <property type="match status" value="1"/>
</dbReference>
<evidence type="ECO:0000256" key="4">
    <source>
        <dbReference type="ARBA" id="ARBA00023224"/>
    </source>
</evidence>
<keyword evidence="9" id="KW-1185">Reference proteome</keyword>
<keyword evidence="1 6" id="KW-0479">Metal-binding</keyword>
<dbReference type="GO" id="GO:0046872">
    <property type="term" value="F:metal ion binding"/>
    <property type="evidence" value="ECO:0007669"/>
    <property type="project" value="UniProtKB-KW"/>
</dbReference>
<accession>A0A166G5Q8</accession>
<proteinExistence type="predicted"/>
<dbReference type="STRING" id="436010.A0A166G5Q8"/>
<dbReference type="GO" id="GO:0005525">
    <property type="term" value="F:GTP binding"/>
    <property type="evidence" value="ECO:0007669"/>
    <property type="project" value="UniProtKB-KW"/>
</dbReference>
<keyword evidence="6" id="KW-0460">Magnesium</keyword>
<dbReference type="OrthoDB" id="5817230at2759"/>
<dbReference type="GO" id="GO:0031683">
    <property type="term" value="F:G-protein beta/gamma-subunit complex binding"/>
    <property type="evidence" value="ECO:0007669"/>
    <property type="project" value="InterPro"/>
</dbReference>
<dbReference type="EMBL" id="KV417582">
    <property type="protein sequence ID" value="KZP17496.1"/>
    <property type="molecule type" value="Genomic_DNA"/>
</dbReference>
<dbReference type="GO" id="GO:0005737">
    <property type="term" value="C:cytoplasm"/>
    <property type="evidence" value="ECO:0007669"/>
    <property type="project" value="TreeGrafter"/>
</dbReference>
<dbReference type="PROSITE" id="PS51882">
    <property type="entry name" value="G_ALPHA"/>
    <property type="match status" value="1"/>
</dbReference>
<organism evidence="8 9">
    <name type="scientific">Athelia psychrophila</name>
    <dbReference type="NCBI Taxonomy" id="1759441"/>
    <lineage>
        <taxon>Eukaryota</taxon>
        <taxon>Fungi</taxon>
        <taxon>Dikarya</taxon>
        <taxon>Basidiomycota</taxon>
        <taxon>Agaricomycotina</taxon>
        <taxon>Agaricomycetes</taxon>
        <taxon>Agaricomycetidae</taxon>
        <taxon>Atheliales</taxon>
        <taxon>Atheliaceae</taxon>
        <taxon>Athelia</taxon>
    </lineage>
</organism>
<dbReference type="FunFam" id="3.40.50.300:FF:000692">
    <property type="entry name" value="Guanine nucleotide-binding protein subunit alpha"/>
    <property type="match status" value="1"/>
</dbReference>
<feature type="region of interest" description="Disordered" evidence="7">
    <location>
        <begin position="1"/>
        <end position="28"/>
    </location>
</feature>
<keyword evidence="2 5" id="KW-0547">Nucleotide-binding</keyword>
<feature type="binding site" evidence="6">
    <location>
        <position position="302"/>
    </location>
    <ligand>
        <name>Mg(2+)</name>
        <dbReference type="ChEBI" id="CHEBI:18420"/>
    </ligand>
</feature>
<dbReference type="SUPFAM" id="SSF52540">
    <property type="entry name" value="P-loop containing nucleoside triphosphate hydrolases"/>
    <property type="match status" value="1"/>
</dbReference>
<dbReference type="Gene3D" id="3.40.50.300">
    <property type="entry name" value="P-loop containing nucleotide triphosphate hydrolases"/>
    <property type="match status" value="2"/>
</dbReference>